<feature type="transmembrane region" description="Helical" evidence="7">
    <location>
        <begin position="323"/>
        <end position="345"/>
    </location>
</feature>
<dbReference type="STRING" id="888061.AXF15_00385"/>
<dbReference type="PANTHER" id="PTHR34184:SF4">
    <property type="entry name" value="UPF0718 PROTEIN YCGR"/>
    <property type="match status" value="1"/>
</dbReference>
<accession>A0A0X8JN97</accession>
<keyword evidence="3" id="KW-1003">Cell membrane</keyword>
<protein>
    <recommendedName>
        <fullName evidence="10">Permease</fullName>
    </recommendedName>
</protein>
<dbReference type="EMBL" id="CP014230">
    <property type="protein sequence ID" value="AMD91722.1"/>
    <property type="molecule type" value="Genomic_DNA"/>
</dbReference>
<dbReference type="KEGG" id="doa:AXF15_00385"/>
<evidence type="ECO:0000256" key="4">
    <source>
        <dbReference type="ARBA" id="ARBA00022692"/>
    </source>
</evidence>
<evidence type="ECO:0000256" key="3">
    <source>
        <dbReference type="ARBA" id="ARBA00022475"/>
    </source>
</evidence>
<evidence type="ECO:0000256" key="6">
    <source>
        <dbReference type="ARBA" id="ARBA00023136"/>
    </source>
</evidence>
<organism evidence="8 9">
    <name type="scientific">Desulfomicrobium orale DSM 12838</name>
    <dbReference type="NCBI Taxonomy" id="888061"/>
    <lineage>
        <taxon>Bacteria</taxon>
        <taxon>Pseudomonadati</taxon>
        <taxon>Thermodesulfobacteriota</taxon>
        <taxon>Desulfovibrionia</taxon>
        <taxon>Desulfovibrionales</taxon>
        <taxon>Desulfomicrobiaceae</taxon>
        <taxon>Desulfomicrobium</taxon>
    </lineage>
</organism>
<evidence type="ECO:0000256" key="1">
    <source>
        <dbReference type="ARBA" id="ARBA00004651"/>
    </source>
</evidence>
<feature type="transmembrane region" description="Helical" evidence="7">
    <location>
        <begin position="230"/>
        <end position="248"/>
    </location>
</feature>
<evidence type="ECO:0000313" key="9">
    <source>
        <dbReference type="Proteomes" id="UP000063964"/>
    </source>
</evidence>
<dbReference type="InterPro" id="IPR052923">
    <property type="entry name" value="UPF0718"/>
</dbReference>
<dbReference type="AlphaFoldDB" id="A0A0X8JN97"/>
<evidence type="ECO:0000256" key="7">
    <source>
        <dbReference type="SAM" id="Phobius"/>
    </source>
</evidence>
<feature type="transmembrane region" description="Helical" evidence="7">
    <location>
        <begin position="154"/>
        <end position="171"/>
    </location>
</feature>
<keyword evidence="5 7" id="KW-1133">Transmembrane helix</keyword>
<gene>
    <name evidence="8" type="ORF">AXF15_00385</name>
</gene>
<feature type="transmembrane region" description="Helical" evidence="7">
    <location>
        <begin position="253"/>
        <end position="276"/>
    </location>
</feature>
<comment type="subcellular location">
    <subcellularLocation>
        <location evidence="1">Cell membrane</location>
        <topology evidence="1">Multi-pass membrane protein</topology>
    </subcellularLocation>
</comment>
<evidence type="ECO:0008006" key="10">
    <source>
        <dbReference type="Google" id="ProtNLM"/>
    </source>
</evidence>
<reference evidence="9" key="1">
    <citation type="submission" date="2016-02" db="EMBL/GenBank/DDBJ databases">
        <authorList>
            <person name="Holder M.E."/>
            <person name="Ajami N.J."/>
            <person name="Petrosino J.F."/>
        </authorList>
    </citation>
    <scope>NUCLEOTIDE SEQUENCE [LARGE SCALE GENOMIC DNA]</scope>
    <source>
        <strain evidence="9">DSM 12838</strain>
    </source>
</reference>
<comment type="similarity">
    <text evidence="2">Belongs to the UPF0718 family.</text>
</comment>
<keyword evidence="9" id="KW-1185">Reference proteome</keyword>
<feature type="transmembrane region" description="Helical" evidence="7">
    <location>
        <begin position="282"/>
        <end position="302"/>
    </location>
</feature>
<name>A0A0X8JN97_9BACT</name>
<proteinExistence type="inferred from homology"/>
<evidence type="ECO:0000256" key="5">
    <source>
        <dbReference type="ARBA" id="ARBA00022989"/>
    </source>
</evidence>
<feature type="transmembrane region" description="Helical" evidence="7">
    <location>
        <begin position="12"/>
        <end position="31"/>
    </location>
</feature>
<feature type="transmembrane region" description="Helical" evidence="7">
    <location>
        <begin position="82"/>
        <end position="107"/>
    </location>
</feature>
<dbReference type="Proteomes" id="UP000063964">
    <property type="component" value="Chromosome"/>
</dbReference>
<evidence type="ECO:0000256" key="2">
    <source>
        <dbReference type="ARBA" id="ARBA00006386"/>
    </source>
</evidence>
<dbReference type="GO" id="GO:0005886">
    <property type="term" value="C:plasma membrane"/>
    <property type="evidence" value="ECO:0007669"/>
    <property type="project" value="UniProtKB-SubCell"/>
</dbReference>
<feature type="transmembrane region" description="Helical" evidence="7">
    <location>
        <begin position="51"/>
        <end position="70"/>
    </location>
</feature>
<evidence type="ECO:0000313" key="8">
    <source>
        <dbReference type="EMBL" id="AMD91722.1"/>
    </source>
</evidence>
<dbReference type="PANTHER" id="PTHR34184">
    <property type="entry name" value="UPF0718 PROTEIN YCGR"/>
    <property type="match status" value="1"/>
</dbReference>
<sequence>MSHAGTPTGGTFRAVAAVIFIFAGLLVLPVGAASGPYRTLSIMFTSIVLEALPFMLLGALVGGLIEAFVSRERMASLLPKRGLTAICVAAGLGIVFPVCECAVVPVVRRLLSKGLPFGAGIAYLLAGPIVNPIVAASTALAYGFEWKIMAMRLGLGYAVAVTAALVLNRLFPGKSALHDGLEHIAPQPCSCGCEAPLQHFSQVTNAVVRPSFASRLGQALRHGTADFLGVAQYLIVGAFVAAVAQAFVDRSLLLGLASLPALSILAMTALAVALNLCSESDAFIAASFSGLMPPAAQMAFMLTGPMFDLKLLLMYQAVFRKRVIAVLAGLVLLLTVSASMSLLVLEGWS</sequence>
<dbReference type="InterPro" id="IPR005524">
    <property type="entry name" value="DUF318"/>
</dbReference>
<keyword evidence="6 7" id="KW-0472">Membrane</keyword>
<feature type="transmembrane region" description="Helical" evidence="7">
    <location>
        <begin position="119"/>
        <end position="142"/>
    </location>
</feature>
<keyword evidence="4 7" id="KW-0812">Transmembrane</keyword>
<dbReference type="Pfam" id="PF03773">
    <property type="entry name" value="ArsP_1"/>
    <property type="match status" value="1"/>
</dbReference>